<dbReference type="GO" id="GO:0005886">
    <property type="term" value="C:plasma membrane"/>
    <property type="evidence" value="ECO:0007669"/>
    <property type="project" value="TreeGrafter"/>
</dbReference>
<dbReference type="Proteomes" id="UP000324233">
    <property type="component" value="Chromosome"/>
</dbReference>
<dbReference type="EMBL" id="CP042997">
    <property type="protein sequence ID" value="QEH35749.1"/>
    <property type="molecule type" value="Genomic_DNA"/>
</dbReference>
<reference evidence="2 3" key="1">
    <citation type="submission" date="2019-08" db="EMBL/GenBank/DDBJ databases">
        <title>Deep-cultivation of Planctomycetes and their phenomic and genomic characterization uncovers novel biology.</title>
        <authorList>
            <person name="Wiegand S."/>
            <person name="Jogler M."/>
            <person name="Boedeker C."/>
            <person name="Pinto D."/>
            <person name="Vollmers J."/>
            <person name="Rivas-Marin E."/>
            <person name="Kohn T."/>
            <person name="Peeters S.H."/>
            <person name="Heuer A."/>
            <person name="Rast P."/>
            <person name="Oberbeckmann S."/>
            <person name="Bunk B."/>
            <person name="Jeske O."/>
            <person name="Meyerdierks A."/>
            <person name="Storesund J.E."/>
            <person name="Kallscheuer N."/>
            <person name="Luecker S."/>
            <person name="Lage O.M."/>
            <person name="Pohl T."/>
            <person name="Merkel B.J."/>
            <person name="Hornburger P."/>
            <person name="Mueller R.-W."/>
            <person name="Bruemmer F."/>
            <person name="Labrenz M."/>
            <person name="Spormann A.M."/>
            <person name="Op den Camp H."/>
            <person name="Overmann J."/>
            <person name="Amann R."/>
            <person name="Jetten M.S.M."/>
            <person name="Mascher T."/>
            <person name="Medema M.H."/>
            <person name="Devos D.P."/>
            <person name="Kaster A.-K."/>
            <person name="Ovreas L."/>
            <person name="Rohde M."/>
            <person name="Galperin M.Y."/>
            <person name="Jogler C."/>
        </authorList>
    </citation>
    <scope>NUCLEOTIDE SEQUENCE [LARGE SCALE GENOMIC DNA]</scope>
    <source>
        <strain evidence="2 3">OJF2</strain>
    </source>
</reference>
<dbReference type="PANTHER" id="PTHR30531:SF12">
    <property type="entry name" value="FLAGELLAR BIOSYNTHETIC PROTEIN FLHB"/>
    <property type="match status" value="1"/>
</dbReference>
<feature type="transmembrane region" description="Helical" evidence="1">
    <location>
        <begin position="184"/>
        <end position="205"/>
    </location>
</feature>
<keyword evidence="1" id="KW-1133">Transmembrane helix</keyword>
<evidence type="ECO:0000313" key="2">
    <source>
        <dbReference type="EMBL" id="QEH35749.1"/>
    </source>
</evidence>
<evidence type="ECO:0000313" key="3">
    <source>
        <dbReference type="Proteomes" id="UP000324233"/>
    </source>
</evidence>
<dbReference type="InterPro" id="IPR006135">
    <property type="entry name" value="T3SS_substrate_exporter"/>
</dbReference>
<feature type="transmembrane region" description="Helical" evidence="1">
    <location>
        <begin position="80"/>
        <end position="103"/>
    </location>
</feature>
<feature type="transmembrane region" description="Helical" evidence="1">
    <location>
        <begin position="30"/>
        <end position="48"/>
    </location>
</feature>
<dbReference type="RefSeq" id="WP_148595507.1">
    <property type="nucleotide sequence ID" value="NZ_CP042997.1"/>
</dbReference>
<dbReference type="PANTHER" id="PTHR30531">
    <property type="entry name" value="FLAGELLAR BIOSYNTHETIC PROTEIN FLHB"/>
    <property type="match status" value="1"/>
</dbReference>
<evidence type="ECO:0000256" key="1">
    <source>
        <dbReference type="SAM" id="Phobius"/>
    </source>
</evidence>
<dbReference type="AlphaFoldDB" id="A0A5B9W6G2"/>
<dbReference type="Pfam" id="PF01312">
    <property type="entry name" value="Bac_export_2"/>
    <property type="match status" value="1"/>
</dbReference>
<dbReference type="PRINTS" id="PR00950">
    <property type="entry name" value="TYPE3IMSPROT"/>
</dbReference>
<organism evidence="2 3">
    <name type="scientific">Aquisphaera giovannonii</name>
    <dbReference type="NCBI Taxonomy" id="406548"/>
    <lineage>
        <taxon>Bacteria</taxon>
        <taxon>Pseudomonadati</taxon>
        <taxon>Planctomycetota</taxon>
        <taxon>Planctomycetia</taxon>
        <taxon>Isosphaerales</taxon>
        <taxon>Isosphaeraceae</taxon>
        <taxon>Aquisphaera</taxon>
    </lineage>
</organism>
<keyword evidence="2" id="KW-0966">Cell projection</keyword>
<keyword evidence="3" id="KW-1185">Reference proteome</keyword>
<dbReference type="GO" id="GO:0009306">
    <property type="term" value="P:protein secretion"/>
    <property type="evidence" value="ECO:0007669"/>
    <property type="project" value="InterPro"/>
</dbReference>
<protein>
    <submittedName>
        <fullName evidence="2">Flagellar biosynthetic protein FlhB</fullName>
    </submittedName>
</protein>
<proteinExistence type="predicted"/>
<dbReference type="OrthoDB" id="273937at2"/>
<keyword evidence="2" id="KW-0969">Cilium</keyword>
<keyword evidence="2" id="KW-0282">Flagellum</keyword>
<feature type="transmembrane region" description="Helical" evidence="1">
    <location>
        <begin position="140"/>
        <end position="158"/>
    </location>
</feature>
<dbReference type="KEGG" id="agv:OJF2_43060"/>
<keyword evidence="1" id="KW-0812">Transmembrane</keyword>
<accession>A0A5B9W6G2</accession>
<gene>
    <name evidence="2" type="primary">flhB</name>
    <name evidence="2" type="ORF">OJF2_43060</name>
</gene>
<name>A0A5B9W6G2_9BACT</name>
<keyword evidence="1" id="KW-0472">Membrane</keyword>
<sequence>MSDEDRTQPASKRRLQLAREQGQVAHSPELTAAVGWLVALVLLGSWGGDLIRGLAMLTRAPLEAVPVAIDAGRFVADLRAAALAIAAPLAVLVLGFAAGAVAAHQAQVRGLWAPSLLAPDASRLWSVGRGGGLGAGLERIAWAAIKAVLLVVVSAWAIRAEWAELQRLGLLAPAELASASGRVVVWPLGVLGAVMVAVGLADLGLRLARFEAMLRTTPDEHREDQKAMEGDLSLRARRRRLARAWRGDAPELLAGATLVVTGAGGLTVVIGGGPPPRRVNVRSAAKGPTGFQLRHSNRTVWIPEIEAPALALRLGPYAANAPGAPETLPADLLAALAAAWPAPAPGPRRPA</sequence>